<feature type="compositionally biased region" description="Low complexity" evidence="1">
    <location>
        <begin position="226"/>
        <end position="235"/>
    </location>
</feature>
<feature type="region of interest" description="Disordered" evidence="1">
    <location>
        <begin position="1"/>
        <end position="47"/>
    </location>
</feature>
<dbReference type="GO" id="GO:0006355">
    <property type="term" value="P:regulation of DNA-templated transcription"/>
    <property type="evidence" value="ECO:0007669"/>
    <property type="project" value="InterPro"/>
</dbReference>
<dbReference type="Pfam" id="PF07818">
    <property type="entry name" value="HCNGP"/>
    <property type="match status" value="1"/>
</dbReference>
<proteinExistence type="predicted"/>
<dbReference type="PANTHER" id="PTHR13464">
    <property type="entry name" value="TRANSCRIPTIONAL REGULATOR PROTEIN HCNGP"/>
    <property type="match status" value="1"/>
</dbReference>
<feature type="compositionally biased region" description="Polar residues" evidence="1">
    <location>
        <begin position="16"/>
        <end position="39"/>
    </location>
</feature>
<dbReference type="PANTHER" id="PTHR13464:SF0">
    <property type="entry name" value="SAP30-BINDING PROTEIN"/>
    <property type="match status" value="1"/>
</dbReference>
<evidence type="ECO:0000313" key="2">
    <source>
        <dbReference type="EMBL" id="KZS87681.1"/>
    </source>
</evidence>
<dbReference type="InterPro" id="IPR012479">
    <property type="entry name" value="SAP30BP"/>
</dbReference>
<dbReference type="Proteomes" id="UP000076722">
    <property type="component" value="Unassembled WGS sequence"/>
</dbReference>
<accession>A0A164NGE2</accession>
<sequence length="235" mass="26019">MKGLVSYGESPKSTHEQSPPRNGSSSFIPDDQTAGSSTSHIREPTPPLLITTISSIDVDEDEDLLLPPSPETRNLELEEKLAQFRVLKVTQGKHFNDSLMENRSFRNPHLYAKLVEFVDVDETATNFPAELWNPHNNRPEDYGDQIGALINHDMSCMDIDVLLILSAARQKKEAESAENKPAPGSRSSIAFTSSRQKSPRREDSGSQRRGGPVDGPSTRRGGYGPRNGPRQRLSI</sequence>
<protein>
    <submittedName>
        <fullName evidence="2">HCNGP-domain-containing protein</fullName>
    </submittedName>
</protein>
<feature type="compositionally biased region" description="Polar residues" evidence="1">
    <location>
        <begin position="185"/>
        <end position="196"/>
    </location>
</feature>
<keyword evidence="3" id="KW-1185">Reference proteome</keyword>
<gene>
    <name evidence="2" type="ORF">SISNIDRAFT_446630</name>
</gene>
<dbReference type="STRING" id="1314777.A0A164NGE2"/>
<evidence type="ECO:0000256" key="1">
    <source>
        <dbReference type="SAM" id="MobiDB-lite"/>
    </source>
</evidence>
<organism evidence="2 3">
    <name type="scientific">Sistotremastrum niveocremeum HHB9708</name>
    <dbReference type="NCBI Taxonomy" id="1314777"/>
    <lineage>
        <taxon>Eukaryota</taxon>
        <taxon>Fungi</taxon>
        <taxon>Dikarya</taxon>
        <taxon>Basidiomycota</taxon>
        <taxon>Agaricomycotina</taxon>
        <taxon>Agaricomycetes</taxon>
        <taxon>Sistotremastrales</taxon>
        <taxon>Sistotremastraceae</taxon>
        <taxon>Sertulicium</taxon>
        <taxon>Sertulicium niveocremeum</taxon>
    </lineage>
</organism>
<dbReference type="GO" id="GO:0005634">
    <property type="term" value="C:nucleus"/>
    <property type="evidence" value="ECO:0007669"/>
    <property type="project" value="TreeGrafter"/>
</dbReference>
<reference evidence="2 3" key="1">
    <citation type="journal article" date="2016" name="Mol. Biol. Evol.">
        <title>Comparative Genomics of Early-Diverging Mushroom-Forming Fungi Provides Insights into the Origins of Lignocellulose Decay Capabilities.</title>
        <authorList>
            <person name="Nagy L.G."/>
            <person name="Riley R."/>
            <person name="Tritt A."/>
            <person name="Adam C."/>
            <person name="Daum C."/>
            <person name="Floudas D."/>
            <person name="Sun H."/>
            <person name="Yadav J.S."/>
            <person name="Pangilinan J."/>
            <person name="Larsson K.H."/>
            <person name="Matsuura K."/>
            <person name="Barry K."/>
            <person name="Labutti K."/>
            <person name="Kuo R."/>
            <person name="Ohm R.A."/>
            <person name="Bhattacharya S.S."/>
            <person name="Shirouzu T."/>
            <person name="Yoshinaga Y."/>
            <person name="Martin F.M."/>
            <person name="Grigoriev I.V."/>
            <person name="Hibbett D.S."/>
        </authorList>
    </citation>
    <scope>NUCLEOTIDE SEQUENCE [LARGE SCALE GENOMIC DNA]</scope>
    <source>
        <strain evidence="2 3">HHB9708</strain>
    </source>
</reference>
<dbReference type="EMBL" id="KV419445">
    <property type="protein sequence ID" value="KZS87681.1"/>
    <property type="molecule type" value="Genomic_DNA"/>
</dbReference>
<dbReference type="AlphaFoldDB" id="A0A164NGE2"/>
<feature type="region of interest" description="Disordered" evidence="1">
    <location>
        <begin position="174"/>
        <end position="235"/>
    </location>
</feature>
<evidence type="ECO:0000313" key="3">
    <source>
        <dbReference type="Proteomes" id="UP000076722"/>
    </source>
</evidence>
<name>A0A164NGE2_9AGAM</name>
<dbReference type="OrthoDB" id="1714508at2759"/>